<protein>
    <submittedName>
        <fullName evidence="1">Uncharacterized protein</fullName>
    </submittedName>
</protein>
<organism evidence="1 2">
    <name type="scientific">Fibrella forsythiae</name>
    <dbReference type="NCBI Taxonomy" id="2817061"/>
    <lineage>
        <taxon>Bacteria</taxon>
        <taxon>Pseudomonadati</taxon>
        <taxon>Bacteroidota</taxon>
        <taxon>Cytophagia</taxon>
        <taxon>Cytophagales</taxon>
        <taxon>Spirosomataceae</taxon>
        <taxon>Fibrella</taxon>
    </lineage>
</organism>
<sequence length="184" mass="20525">MPVLAIIDSNESGEITILHHLGECNPEEYFGIMGNLTQAQDDWDIFCNTILATLQSTGILQADGFSAAGHTYNDVFRAIRDYFTEAQLAAKNGKKLAGYGSQLGKFDEFLLSFEGTMIVMAIKGLAKIGKPGQDIVINKEQAEAVFWALLEPTRRQLMRDPERHRQIQPILDRYFGPPDYALDA</sequence>
<dbReference type="EMBL" id="JAFMYW010000007">
    <property type="protein sequence ID" value="MBO0951185.1"/>
    <property type="molecule type" value="Genomic_DNA"/>
</dbReference>
<evidence type="ECO:0000313" key="1">
    <source>
        <dbReference type="EMBL" id="MBO0951185.1"/>
    </source>
</evidence>
<proteinExistence type="predicted"/>
<evidence type="ECO:0000313" key="2">
    <source>
        <dbReference type="Proteomes" id="UP000664628"/>
    </source>
</evidence>
<reference evidence="1 2" key="1">
    <citation type="submission" date="2021-03" db="EMBL/GenBank/DDBJ databases">
        <title>Fibrella sp. HMF5405 genome sequencing and assembly.</title>
        <authorList>
            <person name="Kang H."/>
            <person name="Kim H."/>
            <person name="Bae S."/>
            <person name="Joh K."/>
        </authorList>
    </citation>
    <scope>NUCLEOTIDE SEQUENCE [LARGE SCALE GENOMIC DNA]</scope>
    <source>
        <strain evidence="1 2">HMF5405</strain>
    </source>
</reference>
<name>A0ABS3JMF0_9BACT</name>
<comment type="caution">
    <text evidence="1">The sequence shown here is derived from an EMBL/GenBank/DDBJ whole genome shotgun (WGS) entry which is preliminary data.</text>
</comment>
<dbReference type="Proteomes" id="UP000664628">
    <property type="component" value="Unassembled WGS sequence"/>
</dbReference>
<gene>
    <name evidence="1" type="ORF">J2I46_21550</name>
</gene>
<keyword evidence="2" id="KW-1185">Reference proteome</keyword>
<accession>A0ABS3JMF0</accession>
<dbReference type="RefSeq" id="WP_207331140.1">
    <property type="nucleotide sequence ID" value="NZ_JAFMYW010000007.1"/>
</dbReference>